<protein>
    <submittedName>
        <fullName evidence="2">Uncharacterized protein</fullName>
    </submittedName>
</protein>
<gene>
    <name evidence="2" type="ORF">LSAT_V11C200070210</name>
</gene>
<keyword evidence="1" id="KW-0812">Transmembrane</keyword>
<reference evidence="2 3" key="1">
    <citation type="journal article" date="2017" name="Nat. Commun.">
        <title>Genome assembly with in vitro proximity ligation data and whole-genome triplication in lettuce.</title>
        <authorList>
            <person name="Reyes-Chin-Wo S."/>
            <person name="Wang Z."/>
            <person name="Yang X."/>
            <person name="Kozik A."/>
            <person name="Arikit S."/>
            <person name="Song C."/>
            <person name="Xia L."/>
            <person name="Froenicke L."/>
            <person name="Lavelle D.O."/>
            <person name="Truco M.J."/>
            <person name="Xia R."/>
            <person name="Zhu S."/>
            <person name="Xu C."/>
            <person name="Xu H."/>
            <person name="Xu X."/>
            <person name="Cox K."/>
            <person name="Korf I."/>
            <person name="Meyers B.C."/>
            <person name="Michelmore R.W."/>
        </authorList>
    </citation>
    <scope>NUCLEOTIDE SEQUENCE [LARGE SCALE GENOMIC DNA]</scope>
    <source>
        <strain evidence="3">cv. Salinas</strain>
        <tissue evidence="2">Seedlings</tissue>
    </source>
</reference>
<dbReference type="EMBL" id="NBSK02000002">
    <property type="protein sequence ID" value="KAJ0219686.1"/>
    <property type="molecule type" value="Genomic_DNA"/>
</dbReference>
<keyword evidence="1" id="KW-1133">Transmembrane helix</keyword>
<dbReference type="Proteomes" id="UP000235145">
    <property type="component" value="Unassembled WGS sequence"/>
</dbReference>
<sequence>MTTIGTTMNQQPNTTNKLEYTNAAKIQNSASWFKIWGRKGPFIRYGLLMIPLNMFGALGLGHLFTSQITKSGRFLKLKKPFSRTGPIEAYKPKNLSIEEELKVILASNKLIH</sequence>
<evidence type="ECO:0000313" key="3">
    <source>
        <dbReference type="Proteomes" id="UP000235145"/>
    </source>
</evidence>
<dbReference type="OrthoDB" id="5516033at2759"/>
<comment type="caution">
    <text evidence="2">The sequence shown here is derived from an EMBL/GenBank/DDBJ whole genome shotgun (WGS) entry which is preliminary data.</text>
</comment>
<name>A0A9R1WBP7_LACSA</name>
<evidence type="ECO:0000313" key="2">
    <source>
        <dbReference type="EMBL" id="KAJ0219686.1"/>
    </source>
</evidence>
<keyword evidence="1" id="KW-0472">Membrane</keyword>
<proteinExistence type="predicted"/>
<feature type="transmembrane region" description="Helical" evidence="1">
    <location>
        <begin position="42"/>
        <end position="64"/>
    </location>
</feature>
<accession>A0A9R1WBP7</accession>
<organism evidence="2 3">
    <name type="scientific">Lactuca sativa</name>
    <name type="common">Garden lettuce</name>
    <dbReference type="NCBI Taxonomy" id="4236"/>
    <lineage>
        <taxon>Eukaryota</taxon>
        <taxon>Viridiplantae</taxon>
        <taxon>Streptophyta</taxon>
        <taxon>Embryophyta</taxon>
        <taxon>Tracheophyta</taxon>
        <taxon>Spermatophyta</taxon>
        <taxon>Magnoliopsida</taxon>
        <taxon>eudicotyledons</taxon>
        <taxon>Gunneridae</taxon>
        <taxon>Pentapetalae</taxon>
        <taxon>asterids</taxon>
        <taxon>campanulids</taxon>
        <taxon>Asterales</taxon>
        <taxon>Asteraceae</taxon>
        <taxon>Cichorioideae</taxon>
        <taxon>Cichorieae</taxon>
        <taxon>Lactucinae</taxon>
        <taxon>Lactuca</taxon>
    </lineage>
</organism>
<keyword evidence="3" id="KW-1185">Reference proteome</keyword>
<evidence type="ECO:0000256" key="1">
    <source>
        <dbReference type="SAM" id="Phobius"/>
    </source>
</evidence>
<dbReference type="AlphaFoldDB" id="A0A9R1WBP7"/>